<dbReference type="EMBL" id="JAEUBE010000414">
    <property type="protein sequence ID" value="KAH3661719.1"/>
    <property type="molecule type" value="Genomic_DNA"/>
</dbReference>
<protein>
    <submittedName>
        <fullName evidence="1">Uncharacterized protein</fullName>
    </submittedName>
</protein>
<dbReference type="RefSeq" id="XP_046058823.1">
    <property type="nucleotide sequence ID" value="XM_046207127.1"/>
</dbReference>
<sequence length="183" mass="20521">MQASESSHSGATFDSISVLSKASVIIGNWNPSFCNLLYTWFTYPSLGFVLNMMDHDWISCNKYSLTVWFRFLSFNVRTMASINSLEEISDKKCSPPFLIQKSISFRDDFCRFGFLLLMNRFLSPRIASFDGTCFDRIKSLISSAAEKSMSPLGIDSEVASAIFSSIEVAVPDRPNHDISVCCV</sequence>
<gene>
    <name evidence="1" type="ORF">OGAPHI_005897</name>
</gene>
<evidence type="ECO:0000313" key="2">
    <source>
        <dbReference type="Proteomes" id="UP000769157"/>
    </source>
</evidence>
<name>A0A9P8NYD5_9ASCO</name>
<reference evidence="1" key="1">
    <citation type="journal article" date="2021" name="Open Biol.">
        <title>Shared evolutionary footprints suggest mitochondrial oxidative damage underlies multiple complex I losses in fungi.</title>
        <authorList>
            <person name="Schikora-Tamarit M.A."/>
            <person name="Marcet-Houben M."/>
            <person name="Nosek J."/>
            <person name="Gabaldon T."/>
        </authorList>
    </citation>
    <scope>NUCLEOTIDE SEQUENCE</scope>
    <source>
        <strain evidence="1">CBS6075</strain>
    </source>
</reference>
<dbReference type="Proteomes" id="UP000769157">
    <property type="component" value="Unassembled WGS sequence"/>
</dbReference>
<proteinExistence type="predicted"/>
<comment type="caution">
    <text evidence="1">The sequence shown here is derived from an EMBL/GenBank/DDBJ whole genome shotgun (WGS) entry which is preliminary data.</text>
</comment>
<dbReference type="AlphaFoldDB" id="A0A9P8NYD5"/>
<evidence type="ECO:0000313" key="1">
    <source>
        <dbReference type="EMBL" id="KAH3661719.1"/>
    </source>
</evidence>
<organism evidence="1 2">
    <name type="scientific">Ogataea philodendri</name>
    <dbReference type="NCBI Taxonomy" id="1378263"/>
    <lineage>
        <taxon>Eukaryota</taxon>
        <taxon>Fungi</taxon>
        <taxon>Dikarya</taxon>
        <taxon>Ascomycota</taxon>
        <taxon>Saccharomycotina</taxon>
        <taxon>Pichiomycetes</taxon>
        <taxon>Pichiales</taxon>
        <taxon>Pichiaceae</taxon>
        <taxon>Ogataea</taxon>
    </lineage>
</organism>
<keyword evidence="2" id="KW-1185">Reference proteome</keyword>
<reference evidence="1" key="2">
    <citation type="submission" date="2021-01" db="EMBL/GenBank/DDBJ databases">
        <authorList>
            <person name="Schikora-Tamarit M.A."/>
        </authorList>
    </citation>
    <scope>NUCLEOTIDE SEQUENCE</scope>
    <source>
        <strain evidence="1">CBS6075</strain>
    </source>
</reference>
<dbReference type="GeneID" id="70237861"/>
<accession>A0A9P8NYD5</accession>